<evidence type="ECO:0000313" key="2">
    <source>
        <dbReference type="EMBL" id="MCI93702.1"/>
    </source>
</evidence>
<feature type="non-terminal residue" evidence="2">
    <location>
        <position position="58"/>
    </location>
</feature>
<feature type="transmembrane region" description="Helical" evidence="1">
    <location>
        <begin position="34"/>
        <end position="55"/>
    </location>
</feature>
<dbReference type="Proteomes" id="UP000265520">
    <property type="component" value="Unassembled WGS sequence"/>
</dbReference>
<dbReference type="AlphaFoldDB" id="A0A392W1Y6"/>
<keyword evidence="1" id="KW-0812">Transmembrane</keyword>
<reference evidence="2 3" key="1">
    <citation type="journal article" date="2018" name="Front. Plant Sci.">
        <title>Red Clover (Trifolium pratense) and Zigzag Clover (T. medium) - A Picture of Genomic Similarities and Differences.</title>
        <authorList>
            <person name="Dluhosova J."/>
            <person name="Istvanek J."/>
            <person name="Nedelnik J."/>
            <person name="Repkova J."/>
        </authorList>
    </citation>
    <scope>NUCLEOTIDE SEQUENCE [LARGE SCALE GENOMIC DNA]</scope>
    <source>
        <strain evidence="3">cv. 10/8</strain>
        <tissue evidence="2">Leaf</tissue>
    </source>
</reference>
<feature type="transmembrane region" description="Helical" evidence="1">
    <location>
        <begin position="7"/>
        <end position="28"/>
    </location>
</feature>
<protein>
    <submittedName>
        <fullName evidence="2">Uncharacterized protein</fullName>
    </submittedName>
</protein>
<keyword evidence="1" id="KW-1133">Transmembrane helix</keyword>
<organism evidence="2 3">
    <name type="scientific">Trifolium medium</name>
    <dbReference type="NCBI Taxonomy" id="97028"/>
    <lineage>
        <taxon>Eukaryota</taxon>
        <taxon>Viridiplantae</taxon>
        <taxon>Streptophyta</taxon>
        <taxon>Embryophyta</taxon>
        <taxon>Tracheophyta</taxon>
        <taxon>Spermatophyta</taxon>
        <taxon>Magnoliopsida</taxon>
        <taxon>eudicotyledons</taxon>
        <taxon>Gunneridae</taxon>
        <taxon>Pentapetalae</taxon>
        <taxon>rosids</taxon>
        <taxon>fabids</taxon>
        <taxon>Fabales</taxon>
        <taxon>Fabaceae</taxon>
        <taxon>Papilionoideae</taxon>
        <taxon>50 kb inversion clade</taxon>
        <taxon>NPAAA clade</taxon>
        <taxon>Hologalegina</taxon>
        <taxon>IRL clade</taxon>
        <taxon>Trifolieae</taxon>
        <taxon>Trifolium</taxon>
    </lineage>
</organism>
<keyword evidence="1" id="KW-0472">Membrane</keyword>
<accession>A0A392W1Y6</accession>
<sequence length="58" mass="6595">MVSSSSASVLMWMFTAAFVVIGRGFSVFRPLPPFPLFPVLPLFPLPWPFMFWLLFGLT</sequence>
<keyword evidence="3" id="KW-1185">Reference proteome</keyword>
<evidence type="ECO:0000256" key="1">
    <source>
        <dbReference type="SAM" id="Phobius"/>
    </source>
</evidence>
<evidence type="ECO:0000313" key="3">
    <source>
        <dbReference type="Proteomes" id="UP000265520"/>
    </source>
</evidence>
<comment type="caution">
    <text evidence="2">The sequence shown here is derived from an EMBL/GenBank/DDBJ whole genome shotgun (WGS) entry which is preliminary data.</text>
</comment>
<name>A0A392W1Y6_9FABA</name>
<dbReference type="EMBL" id="LXQA011336395">
    <property type="protein sequence ID" value="MCI93702.1"/>
    <property type="molecule type" value="Genomic_DNA"/>
</dbReference>
<proteinExistence type="predicted"/>